<comment type="caution">
    <text evidence="1">The sequence shown here is derived from an EMBL/GenBank/DDBJ whole genome shotgun (WGS) entry which is preliminary data.</text>
</comment>
<evidence type="ECO:0000313" key="2">
    <source>
        <dbReference type="Proteomes" id="UP000789342"/>
    </source>
</evidence>
<dbReference type="Proteomes" id="UP000789342">
    <property type="component" value="Unassembled WGS sequence"/>
</dbReference>
<sequence>MSFQTRARSDSGYGESIEIHLNVQSRAKSPSTTEDAPFSNYLGLESSSTDRRARRTDVVDNYIPFFTSFPLEYVCPPKNNSLMNKKSCHSEGDFEEKVLISNKGDGKCRYDETPIPGKCLISINRNIQNLQEAIFKMRILREKLNSRKLTRHELKDSLGSLRRKCYS</sequence>
<organism evidence="1 2">
    <name type="scientific">Acaulospora morrowiae</name>
    <dbReference type="NCBI Taxonomy" id="94023"/>
    <lineage>
        <taxon>Eukaryota</taxon>
        <taxon>Fungi</taxon>
        <taxon>Fungi incertae sedis</taxon>
        <taxon>Mucoromycota</taxon>
        <taxon>Glomeromycotina</taxon>
        <taxon>Glomeromycetes</taxon>
        <taxon>Diversisporales</taxon>
        <taxon>Acaulosporaceae</taxon>
        <taxon>Acaulospora</taxon>
    </lineage>
</organism>
<dbReference type="EMBL" id="CAJVPV010000695">
    <property type="protein sequence ID" value="CAG8469768.1"/>
    <property type="molecule type" value="Genomic_DNA"/>
</dbReference>
<dbReference type="AlphaFoldDB" id="A0A9N8Z6W1"/>
<keyword evidence="2" id="KW-1185">Reference proteome</keyword>
<evidence type="ECO:0000313" key="1">
    <source>
        <dbReference type="EMBL" id="CAG8469768.1"/>
    </source>
</evidence>
<accession>A0A9N8Z6W1</accession>
<reference evidence="1" key="1">
    <citation type="submission" date="2021-06" db="EMBL/GenBank/DDBJ databases">
        <authorList>
            <person name="Kallberg Y."/>
            <person name="Tangrot J."/>
            <person name="Rosling A."/>
        </authorList>
    </citation>
    <scope>NUCLEOTIDE SEQUENCE</scope>
    <source>
        <strain evidence="1">CL551</strain>
    </source>
</reference>
<proteinExistence type="predicted"/>
<dbReference type="OrthoDB" id="10648027at2759"/>
<gene>
    <name evidence="1" type="ORF">AMORRO_LOCUS1800</name>
</gene>
<protein>
    <submittedName>
        <fullName evidence="1">5315_t:CDS:1</fullName>
    </submittedName>
</protein>
<name>A0A9N8Z6W1_9GLOM</name>